<dbReference type="EMBL" id="CADIKH010000003">
    <property type="protein sequence ID" value="CAB3748831.1"/>
    <property type="molecule type" value="Genomic_DNA"/>
</dbReference>
<dbReference type="Proteomes" id="UP000494363">
    <property type="component" value="Unassembled WGS sequence"/>
</dbReference>
<organism evidence="2 3">
    <name type="scientific">Paraburkholderia humisilvae</name>
    <dbReference type="NCBI Taxonomy" id="627669"/>
    <lineage>
        <taxon>Bacteria</taxon>
        <taxon>Pseudomonadati</taxon>
        <taxon>Pseudomonadota</taxon>
        <taxon>Betaproteobacteria</taxon>
        <taxon>Burkholderiales</taxon>
        <taxon>Burkholderiaceae</taxon>
        <taxon>Paraburkholderia</taxon>
    </lineage>
</organism>
<name>A0A6J5D5W3_9BURK</name>
<evidence type="ECO:0000313" key="2">
    <source>
        <dbReference type="EMBL" id="CAB3748831.1"/>
    </source>
</evidence>
<gene>
    <name evidence="2" type="ORF">LMG29542_00774</name>
</gene>
<proteinExistence type="predicted"/>
<protein>
    <submittedName>
        <fullName evidence="2">Uncharacterized protein</fullName>
    </submittedName>
</protein>
<accession>A0A6J5D5W3</accession>
<keyword evidence="3" id="KW-1185">Reference proteome</keyword>
<feature type="compositionally biased region" description="Polar residues" evidence="1">
    <location>
        <begin position="122"/>
        <end position="132"/>
    </location>
</feature>
<dbReference type="RefSeq" id="WP_175225129.1">
    <property type="nucleotide sequence ID" value="NZ_JBHLTK010000103.1"/>
</dbReference>
<evidence type="ECO:0000313" key="3">
    <source>
        <dbReference type="Proteomes" id="UP000494363"/>
    </source>
</evidence>
<evidence type="ECO:0000256" key="1">
    <source>
        <dbReference type="SAM" id="MobiDB-lite"/>
    </source>
</evidence>
<sequence length="132" mass="14503">MRNSRMYDLLDTYAGPEVTVAIKKEGDSGKTDQEPAAPDYNVIPLPQHVATLLKDIRRACESGSFADVDWRIHCEAPAVVKAPHLRARWERIEGVGLRCTWVEQLDTESDTGPDAGAGQDAATRQNGPDEQS</sequence>
<feature type="region of interest" description="Disordered" evidence="1">
    <location>
        <begin position="106"/>
        <end position="132"/>
    </location>
</feature>
<dbReference type="AlphaFoldDB" id="A0A6J5D5W3"/>
<reference evidence="2 3" key="1">
    <citation type="submission" date="2020-04" db="EMBL/GenBank/DDBJ databases">
        <authorList>
            <person name="De Canck E."/>
        </authorList>
    </citation>
    <scope>NUCLEOTIDE SEQUENCE [LARGE SCALE GENOMIC DNA]</scope>
    <source>
        <strain evidence="2 3">LMG 29542</strain>
    </source>
</reference>